<evidence type="ECO:0000313" key="6">
    <source>
        <dbReference type="Proteomes" id="UP001445335"/>
    </source>
</evidence>
<gene>
    <name evidence="5" type="ORF">WJX81_000825</name>
</gene>
<dbReference type="Proteomes" id="UP001445335">
    <property type="component" value="Unassembled WGS sequence"/>
</dbReference>
<comment type="similarity">
    <text evidence="1 4">Belongs to the short-chain dehydrogenases/reductases (SDR) family.</text>
</comment>
<dbReference type="InterPro" id="IPR002347">
    <property type="entry name" value="SDR_fam"/>
</dbReference>
<proteinExistence type="inferred from homology"/>
<comment type="caution">
    <text evidence="5">The sequence shown here is derived from an EMBL/GenBank/DDBJ whole genome shotgun (WGS) entry which is preliminary data.</text>
</comment>
<name>A0AAW1QHC6_9CHLO</name>
<evidence type="ECO:0000256" key="4">
    <source>
        <dbReference type="RuleBase" id="RU000363"/>
    </source>
</evidence>
<evidence type="ECO:0000256" key="1">
    <source>
        <dbReference type="ARBA" id="ARBA00006484"/>
    </source>
</evidence>
<dbReference type="EMBL" id="JALJOU010000113">
    <property type="protein sequence ID" value="KAK9820834.1"/>
    <property type="molecule type" value="Genomic_DNA"/>
</dbReference>
<dbReference type="PANTHER" id="PTHR43963:SF6">
    <property type="entry name" value="CHAIN DEHYDROGENASE FAMILY PROTEIN, PUTATIVE (AFU_ORTHOLOGUE AFUA_3G15350)-RELATED"/>
    <property type="match status" value="1"/>
</dbReference>
<reference evidence="5 6" key="1">
    <citation type="journal article" date="2024" name="Nat. Commun.">
        <title>Phylogenomics reveals the evolutionary origins of lichenization in chlorophyte algae.</title>
        <authorList>
            <person name="Puginier C."/>
            <person name="Libourel C."/>
            <person name="Otte J."/>
            <person name="Skaloud P."/>
            <person name="Haon M."/>
            <person name="Grisel S."/>
            <person name="Petersen M."/>
            <person name="Berrin J.G."/>
            <person name="Delaux P.M."/>
            <person name="Dal Grande F."/>
            <person name="Keller J."/>
        </authorList>
    </citation>
    <scope>NUCLEOTIDE SEQUENCE [LARGE SCALE GENOMIC DNA]</scope>
    <source>
        <strain evidence="5 6">SAG 245.80</strain>
    </source>
</reference>
<dbReference type="PRINTS" id="PR00080">
    <property type="entry name" value="SDRFAMILY"/>
</dbReference>
<dbReference type="AlphaFoldDB" id="A0AAW1QHC6"/>
<sequence length="301" mass="31831">MLGVVLRGVLGATQLCAPRYRSRRAQATLSAAMPGTAGSKKVAVVTGANKGIGWDVARILAEQGHTTVVAARNEELGREATAKLQKATGSQGVLFHQLDITDPVSVEAFAKWAAQELGEVNILVNNAGLAFKGNVFGAAEAQQTLDINLFGTRRATEALLPLVPNGGSVVNVCSMAGKLSIIKDKALRSRFENAKHADDVTALANEFVDAIKADKLAGSGWPSSMYGVSKLCEATYTRLLAEELSTLNIAVNACCPGYCATDMSSWKGYKTSAQGADTPAWLALEAPATGKFWSERKEQPF</sequence>
<keyword evidence="2" id="KW-0521">NADP</keyword>
<dbReference type="PANTHER" id="PTHR43963">
    <property type="entry name" value="CARBONYL REDUCTASE 1-RELATED"/>
    <property type="match status" value="1"/>
</dbReference>
<dbReference type="PRINTS" id="PR00081">
    <property type="entry name" value="GDHRDH"/>
</dbReference>
<keyword evidence="3" id="KW-0560">Oxidoreductase</keyword>
<dbReference type="Gene3D" id="3.40.50.720">
    <property type="entry name" value="NAD(P)-binding Rossmann-like Domain"/>
    <property type="match status" value="1"/>
</dbReference>
<protein>
    <submittedName>
        <fullName evidence="5">Uncharacterized protein</fullName>
    </submittedName>
</protein>
<evidence type="ECO:0000256" key="3">
    <source>
        <dbReference type="ARBA" id="ARBA00023002"/>
    </source>
</evidence>
<organism evidence="5 6">
    <name type="scientific">Elliptochloris bilobata</name>
    <dbReference type="NCBI Taxonomy" id="381761"/>
    <lineage>
        <taxon>Eukaryota</taxon>
        <taxon>Viridiplantae</taxon>
        <taxon>Chlorophyta</taxon>
        <taxon>core chlorophytes</taxon>
        <taxon>Trebouxiophyceae</taxon>
        <taxon>Trebouxiophyceae incertae sedis</taxon>
        <taxon>Elliptochloris clade</taxon>
        <taxon>Elliptochloris</taxon>
    </lineage>
</organism>
<dbReference type="GO" id="GO:0016491">
    <property type="term" value="F:oxidoreductase activity"/>
    <property type="evidence" value="ECO:0007669"/>
    <property type="project" value="UniProtKB-KW"/>
</dbReference>
<dbReference type="SUPFAM" id="SSF51735">
    <property type="entry name" value="NAD(P)-binding Rossmann-fold domains"/>
    <property type="match status" value="1"/>
</dbReference>
<dbReference type="InterPro" id="IPR036291">
    <property type="entry name" value="NAD(P)-bd_dom_sf"/>
</dbReference>
<evidence type="ECO:0000256" key="2">
    <source>
        <dbReference type="ARBA" id="ARBA00022857"/>
    </source>
</evidence>
<evidence type="ECO:0000313" key="5">
    <source>
        <dbReference type="EMBL" id="KAK9820834.1"/>
    </source>
</evidence>
<accession>A0AAW1QHC6</accession>
<dbReference type="Pfam" id="PF00106">
    <property type="entry name" value="adh_short"/>
    <property type="match status" value="2"/>
</dbReference>
<keyword evidence="6" id="KW-1185">Reference proteome</keyword>